<dbReference type="Proteomes" id="UP000235786">
    <property type="component" value="Unassembled WGS sequence"/>
</dbReference>
<name>A0A2J6RLA1_HYAVF</name>
<keyword evidence="7" id="KW-1185">Reference proteome</keyword>
<evidence type="ECO:0000256" key="2">
    <source>
        <dbReference type="ARBA" id="ARBA00022723"/>
    </source>
</evidence>
<dbReference type="GO" id="GO:0046872">
    <property type="term" value="F:metal ion binding"/>
    <property type="evidence" value="ECO:0007669"/>
    <property type="project" value="UniProtKB-KW"/>
</dbReference>
<evidence type="ECO:0000259" key="5">
    <source>
        <dbReference type="Pfam" id="PF00425"/>
    </source>
</evidence>
<dbReference type="Gene3D" id="3.60.120.10">
    <property type="entry name" value="Anthranilate synthase"/>
    <property type="match status" value="1"/>
</dbReference>
<dbReference type="InterPro" id="IPR019999">
    <property type="entry name" value="Anth_synth_I-like"/>
</dbReference>
<dbReference type="NCBIfam" id="TIGR03494">
    <property type="entry name" value="salicyl_syn"/>
    <property type="match status" value="1"/>
</dbReference>
<evidence type="ECO:0000313" key="7">
    <source>
        <dbReference type="Proteomes" id="UP000235786"/>
    </source>
</evidence>
<organism evidence="6 7">
    <name type="scientific">Hyaloscypha variabilis (strain UAMH 11265 / GT02V1 / F)</name>
    <name type="common">Meliniomyces variabilis</name>
    <dbReference type="NCBI Taxonomy" id="1149755"/>
    <lineage>
        <taxon>Eukaryota</taxon>
        <taxon>Fungi</taxon>
        <taxon>Dikarya</taxon>
        <taxon>Ascomycota</taxon>
        <taxon>Pezizomycotina</taxon>
        <taxon>Leotiomycetes</taxon>
        <taxon>Helotiales</taxon>
        <taxon>Hyaloscyphaceae</taxon>
        <taxon>Hyaloscypha</taxon>
        <taxon>Hyaloscypha variabilis</taxon>
    </lineage>
</organism>
<proteinExistence type="predicted"/>
<dbReference type="Pfam" id="PF00425">
    <property type="entry name" value="Chorismate_bind"/>
    <property type="match status" value="1"/>
</dbReference>
<dbReference type="STRING" id="1149755.A0A2J6RLA1"/>
<dbReference type="GO" id="GO:0000162">
    <property type="term" value="P:L-tryptophan biosynthetic process"/>
    <property type="evidence" value="ECO:0007669"/>
    <property type="project" value="TreeGrafter"/>
</dbReference>
<dbReference type="AlphaFoldDB" id="A0A2J6RLA1"/>
<reference evidence="6 7" key="1">
    <citation type="submission" date="2016-04" db="EMBL/GenBank/DDBJ databases">
        <title>A degradative enzymes factory behind the ericoid mycorrhizal symbiosis.</title>
        <authorList>
            <consortium name="DOE Joint Genome Institute"/>
            <person name="Martino E."/>
            <person name="Morin E."/>
            <person name="Grelet G."/>
            <person name="Kuo A."/>
            <person name="Kohler A."/>
            <person name="Daghino S."/>
            <person name="Barry K."/>
            <person name="Choi C."/>
            <person name="Cichocki N."/>
            <person name="Clum A."/>
            <person name="Copeland A."/>
            <person name="Hainaut M."/>
            <person name="Haridas S."/>
            <person name="Labutti K."/>
            <person name="Lindquist E."/>
            <person name="Lipzen A."/>
            <person name="Khouja H.-R."/>
            <person name="Murat C."/>
            <person name="Ohm R."/>
            <person name="Olson A."/>
            <person name="Spatafora J."/>
            <person name="Veneault-Fourrey C."/>
            <person name="Henrissat B."/>
            <person name="Grigoriev I."/>
            <person name="Martin F."/>
            <person name="Perotto S."/>
        </authorList>
    </citation>
    <scope>NUCLEOTIDE SEQUENCE [LARGE SCALE GENOMIC DNA]</scope>
    <source>
        <strain evidence="6 7">F</strain>
    </source>
</reference>
<evidence type="ECO:0000313" key="6">
    <source>
        <dbReference type="EMBL" id="PMD39298.1"/>
    </source>
</evidence>
<accession>A0A2J6RLA1</accession>
<evidence type="ECO:0000256" key="3">
    <source>
        <dbReference type="ARBA" id="ARBA00022842"/>
    </source>
</evidence>
<dbReference type="OrthoDB" id="1865897at2759"/>
<keyword evidence="4" id="KW-0456">Lyase</keyword>
<protein>
    <submittedName>
        <fullName evidence="6">ADC synthase</fullName>
    </submittedName>
</protein>
<dbReference type="PANTHER" id="PTHR11236:SF48">
    <property type="entry name" value="ISOCHORISMATE SYNTHASE MENF"/>
    <property type="match status" value="1"/>
</dbReference>
<feature type="domain" description="Chorismate-utilising enzyme C-terminal" evidence="5">
    <location>
        <begin position="186"/>
        <end position="440"/>
    </location>
</feature>
<comment type="cofactor">
    <cofactor evidence="1">
        <name>Mg(2+)</name>
        <dbReference type="ChEBI" id="CHEBI:18420"/>
    </cofactor>
</comment>
<dbReference type="GO" id="GO:0008909">
    <property type="term" value="F:isochorismate synthase activity"/>
    <property type="evidence" value="ECO:0007669"/>
    <property type="project" value="InterPro"/>
</dbReference>
<dbReference type="InterPro" id="IPR005801">
    <property type="entry name" value="ADC_synthase"/>
</dbReference>
<dbReference type="InterPro" id="IPR015890">
    <property type="entry name" value="Chorismate_C"/>
</dbReference>
<keyword evidence="3" id="KW-0460">Magnesium</keyword>
<keyword evidence="2" id="KW-0479">Metal-binding</keyword>
<dbReference type="SUPFAM" id="SSF56322">
    <property type="entry name" value="ADC synthase"/>
    <property type="match status" value="1"/>
</dbReference>
<evidence type="ECO:0000256" key="4">
    <source>
        <dbReference type="ARBA" id="ARBA00023239"/>
    </source>
</evidence>
<gene>
    <name evidence="6" type="ORF">L207DRAFT_513778</name>
</gene>
<sequence length="453" mass="49970">MPTLPSVGVPPLAPRLLMAFPACKDSLETTVILLTKFKNSDHFGYERKGVWHIGIGSRSSLRVDPKGETAVITGQGKSRNVVIPGSLTDFTRDYMTQQSQQYDGKIFGQVGFNYGAHVRGQSYTPGRWPILSIMVPEVEITLAPENITVQGYDEKFMTAVYDILKNTSFAPLRVRDPQPVDTNPNEEEYKVLVSQALKEIKNGKYNKVIASRVVDLHRLVDMPATLLHGRRANNPARTYTLNHGGFQATGFSPELVMSFNKGMVVTEPLAGTCSRLGTKDTNQMLGQKLINDPKEIVEHVISVKEAISELNQFCTPDTVCVKDLMAIKERGSVQHLGSSVLGQLSPTSDPWTAFNVLFPSITASGIPKNTALEAIDRLETRPRELYSGAVLLIDSKDEFFEATLCLRIVLQDSTNSWIQAGAGIIAQSNPEREFTETCEKMASTAPYIVFEGK</sequence>
<dbReference type="GO" id="GO:0016833">
    <property type="term" value="F:oxo-acid-lyase activity"/>
    <property type="evidence" value="ECO:0007669"/>
    <property type="project" value="InterPro"/>
</dbReference>
<evidence type="ECO:0000256" key="1">
    <source>
        <dbReference type="ARBA" id="ARBA00001946"/>
    </source>
</evidence>
<dbReference type="InterPro" id="IPR019996">
    <property type="entry name" value="Salicylate_synthase"/>
</dbReference>
<dbReference type="EMBL" id="KZ613947">
    <property type="protein sequence ID" value="PMD39298.1"/>
    <property type="molecule type" value="Genomic_DNA"/>
</dbReference>
<dbReference type="PANTHER" id="PTHR11236">
    <property type="entry name" value="AMINOBENZOATE/ANTHRANILATE SYNTHASE"/>
    <property type="match status" value="1"/>
</dbReference>